<organism evidence="1 2">
    <name type="scientific">Actinoplanes hulinensis</name>
    <dbReference type="NCBI Taxonomy" id="1144547"/>
    <lineage>
        <taxon>Bacteria</taxon>
        <taxon>Bacillati</taxon>
        <taxon>Actinomycetota</taxon>
        <taxon>Actinomycetes</taxon>
        <taxon>Micromonosporales</taxon>
        <taxon>Micromonosporaceae</taxon>
        <taxon>Actinoplanes</taxon>
    </lineage>
</organism>
<dbReference type="InterPro" id="IPR016187">
    <property type="entry name" value="CTDL_fold"/>
</dbReference>
<dbReference type="InterPro" id="IPR042095">
    <property type="entry name" value="SUMF_sf"/>
</dbReference>
<proteinExistence type="predicted"/>
<name>A0ABS7B9K9_9ACTN</name>
<gene>
    <name evidence="1" type="ORF">KZ829_24680</name>
</gene>
<dbReference type="EMBL" id="JAHXZI010000013">
    <property type="protein sequence ID" value="MBW6436943.1"/>
    <property type="molecule type" value="Genomic_DNA"/>
</dbReference>
<accession>A0ABS7B9K9</accession>
<evidence type="ECO:0008006" key="3">
    <source>
        <dbReference type="Google" id="ProtNLM"/>
    </source>
</evidence>
<comment type="caution">
    <text evidence="1">The sequence shown here is derived from an EMBL/GenBank/DDBJ whole genome shotgun (WGS) entry which is preliminary data.</text>
</comment>
<keyword evidence="2" id="KW-1185">Reference proteome</keyword>
<dbReference type="SUPFAM" id="SSF56436">
    <property type="entry name" value="C-type lectin-like"/>
    <property type="match status" value="1"/>
</dbReference>
<dbReference type="Proteomes" id="UP001519863">
    <property type="component" value="Unassembled WGS sequence"/>
</dbReference>
<dbReference type="Gene3D" id="3.90.1580.10">
    <property type="entry name" value="paralog of FGE (formylglycine-generating enzyme)"/>
    <property type="match status" value="1"/>
</dbReference>
<dbReference type="RefSeq" id="WP_220146288.1">
    <property type="nucleotide sequence ID" value="NZ_JAHXZI010000013.1"/>
</dbReference>
<sequence>MSHVDLTVDGWLALSDAGADGVAAAIAQDVGAALVSVSTRGFAGRSGRVALFERDGIRYALVPGGTVELGCDPARFVPTSRQLQDFAEAVAEYSVPESIHRFLDEQMSPMRRATLPARLVAVRSLDADSLLTAEHDGTDDHESVMARLEWRGLRPPTPDEWEYDCGAGATTLFRWGDEYPDGEPYGDVPLIQNPNFFGLVIGDDPYRAEFTTDPAVLCGGDGGSALCGGYGAFLSWITLATAYRNPTLAEITYEGYLVGETPVRPVLPVP</sequence>
<evidence type="ECO:0000313" key="2">
    <source>
        <dbReference type="Proteomes" id="UP001519863"/>
    </source>
</evidence>
<evidence type="ECO:0000313" key="1">
    <source>
        <dbReference type="EMBL" id="MBW6436943.1"/>
    </source>
</evidence>
<protein>
    <recommendedName>
        <fullName evidence="3">Sulfatase-modifying factor enzyme domain-containing protein</fullName>
    </recommendedName>
</protein>
<reference evidence="1 2" key="1">
    <citation type="journal article" date="2013" name="Antonie Van Leeuwenhoek">
        <title>Actinoplanes hulinensis sp. nov., a novel actinomycete isolated from soybean root (Glycine max (L.) Merr).</title>
        <authorList>
            <person name="Shen Y."/>
            <person name="Liu C."/>
            <person name="Wang X."/>
            <person name="Zhao J."/>
            <person name="Jia F."/>
            <person name="Zhang Y."/>
            <person name="Wang L."/>
            <person name="Yang D."/>
            <person name="Xiang W."/>
        </authorList>
    </citation>
    <scope>NUCLEOTIDE SEQUENCE [LARGE SCALE GENOMIC DNA]</scope>
    <source>
        <strain evidence="1 2">NEAU-M9</strain>
    </source>
</reference>